<dbReference type="GO" id="GO:0046599">
    <property type="term" value="P:regulation of centriole replication"/>
    <property type="evidence" value="ECO:0007669"/>
    <property type="project" value="TreeGrafter"/>
</dbReference>
<dbReference type="GO" id="GO:0005813">
    <property type="term" value="C:centrosome"/>
    <property type="evidence" value="ECO:0007669"/>
    <property type="project" value="UniProtKB-SubCell"/>
</dbReference>
<dbReference type="PANTHER" id="PTHR21553:SF24">
    <property type="entry name" value="(E2-INDEPENDENT) E3 UBIQUITIN-CONJUGATING ENZYME FATS"/>
    <property type="match status" value="1"/>
</dbReference>
<dbReference type="InterPro" id="IPR029299">
    <property type="entry name" value="ALMS_motif"/>
</dbReference>
<dbReference type="PANTHER" id="PTHR21553">
    <property type="entry name" value="ALMS1-RELATED"/>
    <property type="match status" value="1"/>
</dbReference>
<evidence type="ECO:0000256" key="4">
    <source>
        <dbReference type="SAM" id="MobiDB-lite"/>
    </source>
</evidence>
<name>A0A3B4CVM4_PYGNA</name>
<keyword evidence="3" id="KW-0206">Cytoskeleton</keyword>
<protein>
    <recommendedName>
        <fullName evidence="5">ALMS motif domain-containing protein</fullName>
    </recommendedName>
</protein>
<dbReference type="GO" id="GO:0008017">
    <property type="term" value="F:microtubule binding"/>
    <property type="evidence" value="ECO:0007669"/>
    <property type="project" value="TreeGrafter"/>
</dbReference>
<evidence type="ECO:0000256" key="1">
    <source>
        <dbReference type="ARBA" id="ARBA00004300"/>
    </source>
</evidence>
<feature type="region of interest" description="Disordered" evidence="4">
    <location>
        <begin position="49"/>
        <end position="68"/>
    </location>
</feature>
<evidence type="ECO:0000256" key="2">
    <source>
        <dbReference type="ARBA" id="ARBA00022490"/>
    </source>
</evidence>
<reference evidence="6" key="2">
    <citation type="submission" date="2025-08" db="UniProtKB">
        <authorList>
            <consortium name="Ensembl"/>
        </authorList>
    </citation>
    <scope>IDENTIFICATION</scope>
</reference>
<comment type="subcellular location">
    <subcellularLocation>
        <location evidence="1">Cytoplasm</location>
        <location evidence="1">Cytoskeleton</location>
        <location evidence="1">Microtubule organizing center</location>
        <location evidence="1">Centrosome</location>
    </subcellularLocation>
</comment>
<evidence type="ECO:0000259" key="5">
    <source>
        <dbReference type="Pfam" id="PF15309"/>
    </source>
</evidence>
<keyword evidence="2" id="KW-0963">Cytoplasm</keyword>
<dbReference type="GeneTree" id="ENSGT00940000153123"/>
<dbReference type="GO" id="GO:0005829">
    <property type="term" value="C:cytosol"/>
    <property type="evidence" value="ECO:0007669"/>
    <property type="project" value="TreeGrafter"/>
</dbReference>
<feature type="domain" description="ALMS motif" evidence="5">
    <location>
        <begin position="119"/>
        <end position="234"/>
    </location>
</feature>
<dbReference type="Proteomes" id="UP001501920">
    <property type="component" value="Chromosome 10"/>
</dbReference>
<dbReference type="Ensembl" id="ENSPNAT00000024563.2">
    <property type="protein sequence ID" value="ENSPNAP00000016152.2"/>
    <property type="gene ID" value="ENSPNAG00000006246.2"/>
</dbReference>
<dbReference type="Pfam" id="PF15309">
    <property type="entry name" value="ALMS_motif"/>
    <property type="match status" value="1"/>
</dbReference>
<reference evidence="6 7" key="1">
    <citation type="submission" date="2020-10" db="EMBL/GenBank/DDBJ databases">
        <title>Pygocentrus nattereri (red-bellied piranha) genome, fPygNat1, primary haplotype.</title>
        <authorList>
            <person name="Myers G."/>
            <person name="Meyer A."/>
            <person name="Karagic N."/>
            <person name="Pippel M."/>
            <person name="Winkler S."/>
            <person name="Tracey A."/>
            <person name="Wood J."/>
            <person name="Formenti G."/>
            <person name="Howe K."/>
            <person name="Fedrigo O."/>
            <person name="Jarvis E.D."/>
        </authorList>
    </citation>
    <scope>NUCLEOTIDE SEQUENCE [LARGE SCALE GENOMIC DNA]</scope>
</reference>
<dbReference type="GO" id="GO:0005814">
    <property type="term" value="C:centriole"/>
    <property type="evidence" value="ECO:0007669"/>
    <property type="project" value="TreeGrafter"/>
</dbReference>
<evidence type="ECO:0000313" key="7">
    <source>
        <dbReference type="Proteomes" id="UP001501920"/>
    </source>
</evidence>
<sequence>MVTQQSSLTPVFFSLLSEPAAINKRLDSLAVIRNSCAVVSVKCHGLEEKTQNSSHSEDAKGFSPSKRLLVNSGGSGRGSYDGRVPCGHAETVTKVQEGLVFPHMLNCTCGSNSSNQPHILSLKEALELFRPDFISRSQRRIRHLEQRARERRSLQGADLMKEIESTNKARSCTKPHPLSDNLFKPKDRVISGKEMQLRSRRIYNKLPEVTKKKEEEKRRLVLQTNRLRAEVFKKLYIKIWVQAPMSGTNGDSG</sequence>
<accession>A0A3B4CVM4</accession>
<proteinExistence type="predicted"/>
<reference evidence="6" key="3">
    <citation type="submission" date="2025-09" db="UniProtKB">
        <authorList>
            <consortium name="Ensembl"/>
        </authorList>
    </citation>
    <scope>IDENTIFICATION</scope>
</reference>
<evidence type="ECO:0000256" key="3">
    <source>
        <dbReference type="ARBA" id="ARBA00023212"/>
    </source>
</evidence>
<evidence type="ECO:0000313" key="6">
    <source>
        <dbReference type="Ensembl" id="ENSPNAP00000016152.2"/>
    </source>
</evidence>
<organism evidence="6 7">
    <name type="scientific">Pygocentrus nattereri</name>
    <name type="common">Red-bellied piranha</name>
    <dbReference type="NCBI Taxonomy" id="42514"/>
    <lineage>
        <taxon>Eukaryota</taxon>
        <taxon>Metazoa</taxon>
        <taxon>Chordata</taxon>
        <taxon>Craniata</taxon>
        <taxon>Vertebrata</taxon>
        <taxon>Euteleostomi</taxon>
        <taxon>Actinopterygii</taxon>
        <taxon>Neopterygii</taxon>
        <taxon>Teleostei</taxon>
        <taxon>Ostariophysi</taxon>
        <taxon>Characiformes</taxon>
        <taxon>Characoidei</taxon>
        <taxon>Pygocentrus</taxon>
    </lineage>
</organism>
<feature type="compositionally biased region" description="Basic and acidic residues" evidence="4">
    <location>
        <begin position="49"/>
        <end position="60"/>
    </location>
</feature>
<keyword evidence="7" id="KW-1185">Reference proteome</keyword>
<dbReference type="AlphaFoldDB" id="A0A3B4CVM4"/>